<keyword evidence="10" id="KW-1185">Reference proteome</keyword>
<dbReference type="InterPro" id="IPR026015">
    <property type="entry name" value="ATP_synth_OSCP/delta_N_sf"/>
</dbReference>
<keyword evidence="3 8" id="KW-0375">Hydrogen ion transport</keyword>
<dbReference type="Pfam" id="PF00213">
    <property type="entry name" value="OSCP"/>
    <property type="match status" value="1"/>
</dbReference>
<dbReference type="NCBIfam" id="TIGR01145">
    <property type="entry name" value="ATP_synt_delta"/>
    <property type="match status" value="1"/>
</dbReference>
<evidence type="ECO:0000256" key="3">
    <source>
        <dbReference type="ARBA" id="ARBA00022781"/>
    </source>
</evidence>
<dbReference type="Gene3D" id="1.10.520.20">
    <property type="entry name" value="N-terminal domain of the delta subunit of the F1F0-ATP synthase"/>
    <property type="match status" value="1"/>
</dbReference>
<dbReference type="SUPFAM" id="SSF47928">
    <property type="entry name" value="N-terminal domain of the delta subunit of the F1F0-ATP synthase"/>
    <property type="match status" value="1"/>
</dbReference>
<dbReference type="AlphaFoldDB" id="A0A9X7J0M7"/>
<comment type="caution">
    <text evidence="9">The sequence shown here is derived from an EMBL/GenBank/DDBJ whole genome shotgun (WGS) entry which is preliminary data.</text>
</comment>
<evidence type="ECO:0000256" key="8">
    <source>
        <dbReference type="HAMAP-Rule" id="MF_01416"/>
    </source>
</evidence>
<keyword evidence="4 8" id="KW-0406">Ion transport</keyword>
<dbReference type="InterPro" id="IPR020781">
    <property type="entry name" value="ATPase_OSCP/d_CS"/>
</dbReference>
<accession>A0A9X7J0M7</accession>
<protein>
    <recommendedName>
        <fullName evidence="8">ATP synthase subunit delta</fullName>
    </recommendedName>
    <alternativeName>
        <fullName evidence="8">ATP synthase F(1) sector subunit delta</fullName>
    </alternativeName>
    <alternativeName>
        <fullName evidence="8">F-type ATPase subunit delta</fullName>
        <shortName evidence="8">F-ATPase subunit delta</shortName>
    </alternativeName>
</protein>
<evidence type="ECO:0000313" key="9">
    <source>
        <dbReference type="EMBL" id="PRR70012.1"/>
    </source>
</evidence>
<dbReference type="RefSeq" id="WP_054937485.1">
    <property type="nucleotide sequence ID" value="NZ_PVXL01000067.1"/>
</dbReference>
<comment type="function">
    <text evidence="8">This protein is part of the stalk that links CF(0) to CF(1). It either transmits conformational changes from CF(0) to CF(1) or is implicated in proton conduction.</text>
</comment>
<evidence type="ECO:0000256" key="7">
    <source>
        <dbReference type="ARBA" id="ARBA00023310"/>
    </source>
</evidence>
<reference evidence="9 10" key="1">
    <citation type="submission" date="2018-03" db="EMBL/GenBank/DDBJ databases">
        <title>Genome sequence of Moorella stamsii DSM 26217.</title>
        <authorList>
            <person name="Poehlein A."/>
            <person name="Daniel R."/>
        </authorList>
    </citation>
    <scope>NUCLEOTIDE SEQUENCE [LARGE SCALE GENOMIC DNA]</scope>
    <source>
        <strain evidence="10">DSM 26217</strain>
    </source>
</reference>
<gene>
    <name evidence="8 9" type="primary">atpH</name>
    <name evidence="9" type="ORF">MOST_28890</name>
</gene>
<dbReference type="GO" id="GO:0046933">
    <property type="term" value="F:proton-transporting ATP synthase activity, rotational mechanism"/>
    <property type="evidence" value="ECO:0007669"/>
    <property type="project" value="UniProtKB-UniRule"/>
</dbReference>
<evidence type="ECO:0000313" key="10">
    <source>
        <dbReference type="Proteomes" id="UP000239430"/>
    </source>
</evidence>
<keyword evidence="6 8" id="KW-0139">CF(1)</keyword>
<keyword evidence="5 8" id="KW-0472">Membrane</keyword>
<dbReference type="PRINTS" id="PR00125">
    <property type="entry name" value="ATPASEDELTA"/>
</dbReference>
<dbReference type="GO" id="GO:0005886">
    <property type="term" value="C:plasma membrane"/>
    <property type="evidence" value="ECO:0007669"/>
    <property type="project" value="UniProtKB-SubCell"/>
</dbReference>
<keyword evidence="2 8" id="KW-0813">Transport</keyword>
<evidence type="ECO:0000256" key="2">
    <source>
        <dbReference type="ARBA" id="ARBA00022448"/>
    </source>
</evidence>
<proteinExistence type="inferred from homology"/>
<evidence type="ECO:0000256" key="1">
    <source>
        <dbReference type="ARBA" id="ARBA00004370"/>
    </source>
</evidence>
<evidence type="ECO:0000256" key="4">
    <source>
        <dbReference type="ARBA" id="ARBA00023065"/>
    </source>
</evidence>
<dbReference type="NCBIfam" id="NF004402">
    <property type="entry name" value="PRK05758.2-2"/>
    <property type="match status" value="1"/>
</dbReference>
<evidence type="ECO:0000256" key="5">
    <source>
        <dbReference type="ARBA" id="ARBA00023136"/>
    </source>
</evidence>
<dbReference type="EMBL" id="PVXL01000067">
    <property type="protein sequence ID" value="PRR70012.1"/>
    <property type="molecule type" value="Genomic_DNA"/>
</dbReference>
<name>A0A9X7J0M7_9FIRM</name>
<dbReference type="InterPro" id="IPR000711">
    <property type="entry name" value="ATPase_OSCP/dsu"/>
</dbReference>
<dbReference type="PANTHER" id="PTHR11910">
    <property type="entry name" value="ATP SYNTHASE DELTA CHAIN"/>
    <property type="match status" value="1"/>
</dbReference>
<keyword evidence="8" id="KW-1003">Cell membrane</keyword>
<organism evidence="9 10">
    <name type="scientific">Neomoorella stamsii</name>
    <dbReference type="NCBI Taxonomy" id="1266720"/>
    <lineage>
        <taxon>Bacteria</taxon>
        <taxon>Bacillati</taxon>
        <taxon>Bacillota</taxon>
        <taxon>Clostridia</taxon>
        <taxon>Neomoorellales</taxon>
        <taxon>Neomoorellaceae</taxon>
        <taxon>Neomoorella</taxon>
    </lineage>
</organism>
<dbReference type="PROSITE" id="PS00389">
    <property type="entry name" value="ATPASE_DELTA"/>
    <property type="match status" value="1"/>
</dbReference>
<dbReference type="Proteomes" id="UP000239430">
    <property type="component" value="Unassembled WGS sequence"/>
</dbReference>
<comment type="similarity">
    <text evidence="8">Belongs to the ATPase delta chain family.</text>
</comment>
<dbReference type="GO" id="GO:0045259">
    <property type="term" value="C:proton-transporting ATP synthase complex"/>
    <property type="evidence" value="ECO:0007669"/>
    <property type="project" value="UniProtKB-KW"/>
</dbReference>
<sequence>MSSQTIARRYARALFEVARQKGALAGFAAALERVGQALAENPELRRVLYHQLIPVREKQRIMDTLFPDVDPLLKNFFHLVLAKGRERALPEMAIQFRRLVDRENRVLPVEVQSAVPLSEEVTTALKERLAHITGQNIRLQTAVDPALLGGMVIRLGDRVLDASLKKKLELLGEHLKGA</sequence>
<dbReference type="HAMAP" id="MF_01416">
    <property type="entry name" value="ATP_synth_delta_bact"/>
    <property type="match status" value="1"/>
</dbReference>
<comment type="subcellular location">
    <subcellularLocation>
        <location evidence="8">Cell membrane</location>
        <topology evidence="8">Peripheral membrane protein</topology>
    </subcellularLocation>
    <subcellularLocation>
        <location evidence="1">Membrane</location>
    </subcellularLocation>
</comment>
<keyword evidence="7 8" id="KW-0066">ATP synthesis</keyword>
<evidence type="ECO:0000256" key="6">
    <source>
        <dbReference type="ARBA" id="ARBA00023196"/>
    </source>
</evidence>
<comment type="function">
    <text evidence="8">F(1)F(0) ATP synthase produces ATP from ADP in the presence of a proton or sodium gradient. F-type ATPases consist of two structural domains, F(1) containing the extramembraneous catalytic core and F(0) containing the membrane proton channel, linked together by a central stalk and a peripheral stalk. During catalysis, ATP synthesis in the catalytic domain of F(1) is coupled via a rotary mechanism of the central stalk subunits to proton translocation.</text>
</comment>